<name>A0A7Z1DUD6_9GAMM</name>
<organism evidence="1 2">
    <name type="scientific">Marinobacter vinifirmus</name>
    <dbReference type="NCBI Taxonomy" id="355591"/>
    <lineage>
        <taxon>Bacteria</taxon>
        <taxon>Pseudomonadati</taxon>
        <taxon>Pseudomonadota</taxon>
        <taxon>Gammaproteobacteria</taxon>
        <taxon>Pseudomonadales</taxon>
        <taxon>Marinobacteraceae</taxon>
        <taxon>Marinobacter</taxon>
    </lineage>
</organism>
<evidence type="ECO:0000313" key="2">
    <source>
        <dbReference type="Proteomes" id="UP000216984"/>
    </source>
</evidence>
<proteinExistence type="predicted"/>
<dbReference type="Proteomes" id="UP000216984">
    <property type="component" value="Unassembled WGS sequence"/>
</dbReference>
<evidence type="ECO:0000313" key="1">
    <source>
        <dbReference type="EMBL" id="OZC36166.1"/>
    </source>
</evidence>
<reference evidence="1 2" key="1">
    <citation type="submission" date="2017-06" db="EMBL/GenBank/DDBJ databases">
        <title>Draft genome sequence of the halophilic bacterium Marinobacter vinifirmus FB1.</title>
        <authorList>
            <person name="Stepanov V.G."/>
            <person name="Roberts D.J."/>
            <person name="Fox G.E."/>
        </authorList>
    </citation>
    <scope>NUCLEOTIDE SEQUENCE [LARGE SCALE GENOMIC DNA]</scope>
    <source>
        <strain evidence="1 2">FB1</strain>
    </source>
</reference>
<gene>
    <name evidence="1" type="ORF">B9Q17_18200</name>
</gene>
<sequence length="64" mass="7323">MLVMLSVHLKISGHYPDGRSAWLKMGLPDGYAETPFSSHQLKQREIAEAPKRLRVMHEELAINH</sequence>
<dbReference type="AlphaFoldDB" id="A0A7Z1DUD6"/>
<protein>
    <submittedName>
        <fullName evidence="1">Uncharacterized protein</fullName>
    </submittedName>
</protein>
<accession>A0A7Z1DUD6</accession>
<dbReference type="EMBL" id="NEFY01000006">
    <property type="protein sequence ID" value="OZC36166.1"/>
    <property type="molecule type" value="Genomic_DNA"/>
</dbReference>
<comment type="caution">
    <text evidence="1">The sequence shown here is derived from an EMBL/GenBank/DDBJ whole genome shotgun (WGS) entry which is preliminary data.</text>
</comment>
<keyword evidence="2" id="KW-1185">Reference proteome</keyword>